<feature type="region of interest" description="Disordered" evidence="3">
    <location>
        <begin position="419"/>
        <end position="448"/>
    </location>
</feature>
<feature type="domain" description="ODAD1 central coiled coil region" evidence="4">
    <location>
        <begin position="1308"/>
        <end position="1592"/>
    </location>
</feature>
<evidence type="ECO:0000313" key="6">
    <source>
        <dbReference type="WBParaSite" id="maker-uti_cns_0002203-snap-gene-0.2-mRNA-1"/>
    </source>
</evidence>
<dbReference type="Proteomes" id="UP000095280">
    <property type="component" value="Unplaced"/>
</dbReference>
<feature type="compositionally biased region" description="Basic and acidic residues" evidence="3">
    <location>
        <begin position="246"/>
        <end position="272"/>
    </location>
</feature>
<feature type="region of interest" description="Disordered" evidence="3">
    <location>
        <begin position="210"/>
        <end position="272"/>
    </location>
</feature>
<dbReference type="PANTHER" id="PTHR21694">
    <property type="entry name" value="COILED-COIL DOMAIN-CONTAINING PROTEIN 63"/>
    <property type="match status" value="1"/>
</dbReference>
<feature type="region of interest" description="Disordered" evidence="3">
    <location>
        <begin position="1221"/>
        <end position="1326"/>
    </location>
</feature>
<feature type="region of interest" description="Disordered" evidence="3">
    <location>
        <begin position="1"/>
        <end position="23"/>
    </location>
</feature>
<dbReference type="PANTHER" id="PTHR21694:SF18">
    <property type="entry name" value="COILED-COIL DOMAIN-CONTAINING PROTEIN 63"/>
    <property type="match status" value="1"/>
</dbReference>
<reference evidence="6" key="1">
    <citation type="submission" date="2016-11" db="UniProtKB">
        <authorList>
            <consortium name="WormBaseParasite"/>
        </authorList>
    </citation>
    <scope>IDENTIFICATION</scope>
</reference>
<protein>
    <submittedName>
        <fullName evidence="6">t-SNARE coiled-coil homology domain-containing protein</fullName>
    </submittedName>
</protein>
<keyword evidence="1 2" id="KW-0175">Coiled coil</keyword>
<evidence type="ECO:0000313" key="5">
    <source>
        <dbReference type="Proteomes" id="UP000095280"/>
    </source>
</evidence>
<proteinExistence type="predicted"/>
<dbReference type="WBParaSite" id="maker-uti_cns_0002203-snap-gene-0.2-mRNA-1">
    <property type="protein sequence ID" value="maker-uti_cns_0002203-snap-gene-0.2-mRNA-1"/>
    <property type="gene ID" value="maker-uti_cns_0002203-snap-gene-0.2"/>
</dbReference>
<keyword evidence="5" id="KW-1185">Reference proteome</keyword>
<feature type="compositionally biased region" description="Gly residues" evidence="3">
    <location>
        <begin position="1692"/>
        <end position="1702"/>
    </location>
</feature>
<organism evidence="5 6">
    <name type="scientific">Macrostomum lignano</name>
    <dbReference type="NCBI Taxonomy" id="282301"/>
    <lineage>
        <taxon>Eukaryota</taxon>
        <taxon>Metazoa</taxon>
        <taxon>Spiralia</taxon>
        <taxon>Lophotrochozoa</taxon>
        <taxon>Platyhelminthes</taxon>
        <taxon>Rhabditophora</taxon>
        <taxon>Macrostomorpha</taxon>
        <taxon>Macrostomida</taxon>
        <taxon>Macrostomidae</taxon>
        <taxon>Macrostomum</taxon>
    </lineage>
</organism>
<evidence type="ECO:0000256" key="1">
    <source>
        <dbReference type="ARBA" id="ARBA00023054"/>
    </source>
</evidence>
<accession>A0A1I8GJA9</accession>
<feature type="compositionally biased region" description="Low complexity" evidence="3">
    <location>
        <begin position="1296"/>
        <end position="1307"/>
    </location>
</feature>
<feature type="compositionally biased region" description="Low complexity" evidence="3">
    <location>
        <begin position="1"/>
        <end position="12"/>
    </location>
</feature>
<name>A0A1I8GJA9_9PLAT</name>
<feature type="coiled-coil region" evidence="2">
    <location>
        <begin position="1499"/>
        <end position="1579"/>
    </location>
</feature>
<feature type="compositionally biased region" description="Basic and acidic residues" evidence="3">
    <location>
        <begin position="1678"/>
        <end position="1691"/>
    </location>
</feature>
<feature type="region of interest" description="Disordered" evidence="3">
    <location>
        <begin position="1433"/>
        <end position="1462"/>
    </location>
</feature>
<feature type="compositionally biased region" description="Basic and acidic residues" evidence="3">
    <location>
        <begin position="1259"/>
        <end position="1286"/>
    </location>
</feature>
<feature type="compositionally biased region" description="Polar residues" evidence="3">
    <location>
        <begin position="1711"/>
        <end position="1721"/>
    </location>
</feature>
<feature type="compositionally biased region" description="Basic and acidic residues" evidence="3">
    <location>
        <begin position="1312"/>
        <end position="1326"/>
    </location>
</feature>
<feature type="region of interest" description="Disordered" evidence="3">
    <location>
        <begin position="1622"/>
        <end position="1721"/>
    </location>
</feature>
<sequence length="1721" mass="191954">DHLIPGLTDLPTSTPPDPGSRKVGHTALRKIRFRPYSPIRRSSSCTASMKPKLPNFEALQKKQIFALPVVGAVGHSYAGCHAGHGDNVASASLDHVRQGRANHLRQDGAHEVDIHSGPDLRLRQVQQRPALEDAGVADQDVQLAETPDNVGQAVGHAVRPGDVHLVAGSQIAPRLQRLGRVVDGSLVKRTHADIGEHSDAFLLGEELSGSQADALGSPGHQHDLAADLSGPQPQPGASELQAGLQEGHDQHTKEVQKSQKERPASRGWRDSRLTALGGPGRLLLLLLHDWKNEALQVYRLALLQQVSQHHGGRARAHGHPRHHLVGLPNQVGHKFEFFLRLGHYGPFPWRRGPAVAAGGQGGVAEAGAEHQRPEEGGERLPHRLAEHRPGGQAALRLRRLPVPVAEDVAGAKDVRVRRRAKVRADHQRAARLATGEEDGRQEGGVGRGADAHHAELSRQGVARLQLQTGQTALGEGGVRLEYVINRSLHPHLSIGGEGLQLPNHELDSLALVQPPGSLAGLFAEQRLERHGISGEHRDGLGTVGDQVGGGLQRDEGRSDEDGVCALTGRVNLLGVLRTPQVENSAQRRLDLGWFLTQSMRADRPGPLGRVYRLNSGLQHELDVVLSIVLSGAQQHRLRRHGFAQLRAVERRHGVGTEHRQLAAVALLPQAVGGGCSGRPAANDDEVLGCELRLVAGQRALHHELAVRWRTTQVNGEFADTLSDNIRDTQRRDQRHTHDKIRDTLSDNIRDTLSDNIRDTLSDKIRDTLSDDIRDALSDKISDNIRDTLSDNIRDTLSDNIRDTLSDKIRDTLSDDIRDALSDKISDNIRDTLSDNIRDTLSDNIRDTLSDNIRDTLSDNISDTLSDKIRDTLSDKIRDTLSDNIRDTLSDNISDTLSDKIRDTLSDDIRDTLSDDIRDTLSDNIRDTLSDNISDTLSDKIRDTLSDNIRDTLSDNIRDTLSDNISDTLSDDIRDTLSDKIRDTLSDNIRDTLSDNIRDTLSDKIRDTLSDNIRDTLSDNIRDALSDKISDTLSDKISDKLSDTLSDNIRDTLSDKISDTLSDNIRDTLRNKFNIQCGQAVHARRLLNVAADQVEAGSVEGAAQPLSSNLAASQRQAKVRAFATNGEQPPVSIGCAANQHREFAEFHLLHTGASFGMHYSLQSAADDGDEANDALLQEEFERLQNQYRILENDRRTYIAESQDTLRKQKEEIDHLEKENKEIKTDLSQAQSDKNQKADKQTLNRLTELSRERDELEEQIENERAKIGTLDSEIRKSERENRQLKKENAGAGRGGGANKAAGAQGSANQQKRRQTLENRLDKENKRYNDTLTENAHLREEIDRLRSEKSMFDDLYRKLLVEVEEARQQKAFLTESATKAYEHRDDCINKIVALRDRNEKDEAQYRNEKRDLERFIDHDNKLRDFMTRKANARDEWKREAQDRRLKHGSHGEKAREAQRRAFRDQGEAMERIREITSEDDLDVIVRDFVQREDDNFALFQYVSEQNNQIETLTEEIDRLKREMETFVNEDNDLEVERERILAELERKIATAKAARTEAADKLDSVRRTLEELQTAIKSVFDKCGCSDSHIREMLGADETISNRNCMLYLGAVLQNWKPELSKFKFDKEDGAPQPQHGLTLGLSARGREPTDIQVMPPTIGDNFEDDEDPSAEVRPLSQTELKQKVEKHIVRKDQGGGGGARSGGGARRDKSSSVARQNSTVKKS</sequence>
<dbReference type="InterPro" id="IPR051876">
    <property type="entry name" value="ODA-DC/CCD"/>
</dbReference>
<dbReference type="Pfam" id="PF21773">
    <property type="entry name" value="ODAD1_CC"/>
    <property type="match status" value="1"/>
</dbReference>
<evidence type="ECO:0000256" key="2">
    <source>
        <dbReference type="SAM" id="Coils"/>
    </source>
</evidence>
<dbReference type="InterPro" id="IPR049258">
    <property type="entry name" value="ODAD1_CC"/>
</dbReference>
<feature type="compositionally biased region" description="Basic and acidic residues" evidence="3">
    <location>
        <begin position="1232"/>
        <end position="1252"/>
    </location>
</feature>
<evidence type="ECO:0000256" key="3">
    <source>
        <dbReference type="SAM" id="MobiDB-lite"/>
    </source>
</evidence>
<evidence type="ECO:0000259" key="4">
    <source>
        <dbReference type="Pfam" id="PF21773"/>
    </source>
</evidence>